<dbReference type="Gene3D" id="3.30.9.10">
    <property type="entry name" value="D-Amino Acid Oxidase, subunit A, domain 2"/>
    <property type="match status" value="1"/>
</dbReference>
<comment type="caution">
    <text evidence="6">The sequence shown here is derived from an EMBL/GenBank/DDBJ whole genome shotgun (WGS) entry which is preliminary data.</text>
</comment>
<keyword evidence="7" id="KW-1185">Reference proteome</keyword>
<sequence>MTSLWMDTAHLPATSEWEDGASYDVVVLGAGLTGLATAYLLARRGVSVAVLEARTVGAVTTGGTTGKVSLLQGTSLSGIRRLAGEDAVRTYLEANRAGQDWLRQELGEGEVLQTRDAWTYAVTGAGRRRAAEEWSACTAAGLPVEAVAPGDSGLPFTTVAALRLADQAQVHAGLLLAHLLTGVLAAGGRVVEGVRATGMDKELPGAVQTTRGPVRAGRVVLATGTPFLDRTLYFARLAPSRSYGSAYRVPGEIPAGMYLSADTPSRSLRTAPTSAGELLVVGGSSHPVGVDDSRGRGEKDLVEELDAWARSHFEGAQRTHRWSAQDYRSPDGIPYVGPAGGSDRLLVATGFNKWGMTNASAAALALVGYVVGDVPSWASLLSGRGAGAGRAAEVARLNALVAGRLASGLVGAELSSAPATVPEGCGVVGRDGLRPVAVSCVGGVTRRVSGRCSHLGGVLTWNDAELTWDCPLHGSRFAPDGTVLEGPATGDLPAV</sequence>
<dbReference type="GO" id="GO:0004497">
    <property type="term" value="F:monooxygenase activity"/>
    <property type="evidence" value="ECO:0007669"/>
    <property type="project" value="UniProtKB-ARBA"/>
</dbReference>
<keyword evidence="4" id="KW-0411">Iron-sulfur</keyword>
<keyword evidence="2" id="KW-0479">Metal-binding</keyword>
<dbReference type="InterPro" id="IPR036922">
    <property type="entry name" value="Rieske_2Fe-2S_sf"/>
</dbReference>
<gene>
    <name evidence="6" type="ORF">GCM10011366_12970</name>
</gene>
<dbReference type="AlphaFoldDB" id="A0A917F437"/>
<dbReference type="SUPFAM" id="SSF51905">
    <property type="entry name" value="FAD/NAD(P)-binding domain"/>
    <property type="match status" value="1"/>
</dbReference>
<dbReference type="Proteomes" id="UP000605670">
    <property type="component" value="Unassembled WGS sequence"/>
</dbReference>
<dbReference type="GO" id="GO:0016705">
    <property type="term" value="F:oxidoreductase activity, acting on paired donors, with incorporation or reduction of molecular oxygen"/>
    <property type="evidence" value="ECO:0007669"/>
    <property type="project" value="UniProtKB-ARBA"/>
</dbReference>
<reference evidence="6" key="2">
    <citation type="submission" date="2020-09" db="EMBL/GenBank/DDBJ databases">
        <authorList>
            <person name="Sun Q."/>
            <person name="Zhou Y."/>
        </authorList>
    </citation>
    <scope>NUCLEOTIDE SEQUENCE</scope>
    <source>
        <strain evidence="6">CGMCC 1.12160</strain>
    </source>
</reference>
<dbReference type="SUPFAM" id="SSF50022">
    <property type="entry name" value="ISP domain"/>
    <property type="match status" value="1"/>
</dbReference>
<evidence type="ECO:0000313" key="6">
    <source>
        <dbReference type="EMBL" id="GGF46672.1"/>
    </source>
</evidence>
<proteinExistence type="predicted"/>
<name>A0A917F437_9MICO</name>
<evidence type="ECO:0000256" key="2">
    <source>
        <dbReference type="ARBA" id="ARBA00022723"/>
    </source>
</evidence>
<dbReference type="GO" id="GO:0046872">
    <property type="term" value="F:metal ion binding"/>
    <property type="evidence" value="ECO:0007669"/>
    <property type="project" value="UniProtKB-KW"/>
</dbReference>
<reference evidence="6" key="1">
    <citation type="journal article" date="2014" name="Int. J. Syst. Evol. Microbiol.">
        <title>Complete genome sequence of Corynebacterium casei LMG S-19264T (=DSM 44701T), isolated from a smear-ripened cheese.</title>
        <authorList>
            <consortium name="US DOE Joint Genome Institute (JGI-PGF)"/>
            <person name="Walter F."/>
            <person name="Albersmeier A."/>
            <person name="Kalinowski J."/>
            <person name="Ruckert C."/>
        </authorList>
    </citation>
    <scope>NUCLEOTIDE SEQUENCE</scope>
    <source>
        <strain evidence="6">CGMCC 1.12160</strain>
    </source>
</reference>
<keyword evidence="1" id="KW-0001">2Fe-2S</keyword>
<dbReference type="InterPro" id="IPR036188">
    <property type="entry name" value="FAD/NAD-bd_sf"/>
</dbReference>
<feature type="domain" description="Rieske" evidence="5">
    <location>
        <begin position="413"/>
        <end position="495"/>
    </location>
</feature>
<evidence type="ECO:0000259" key="5">
    <source>
        <dbReference type="PROSITE" id="PS51296"/>
    </source>
</evidence>
<evidence type="ECO:0000313" key="7">
    <source>
        <dbReference type="Proteomes" id="UP000605670"/>
    </source>
</evidence>
<dbReference type="GO" id="GO:0005737">
    <property type="term" value="C:cytoplasm"/>
    <property type="evidence" value="ECO:0007669"/>
    <property type="project" value="TreeGrafter"/>
</dbReference>
<dbReference type="Gene3D" id="3.50.50.60">
    <property type="entry name" value="FAD/NAD(P)-binding domain"/>
    <property type="match status" value="1"/>
</dbReference>
<dbReference type="Pfam" id="PF01266">
    <property type="entry name" value="DAO"/>
    <property type="match status" value="1"/>
</dbReference>
<evidence type="ECO:0000256" key="4">
    <source>
        <dbReference type="ARBA" id="ARBA00023014"/>
    </source>
</evidence>
<dbReference type="PRINTS" id="PR00420">
    <property type="entry name" value="RNGMNOXGNASE"/>
</dbReference>
<evidence type="ECO:0000256" key="3">
    <source>
        <dbReference type="ARBA" id="ARBA00023004"/>
    </source>
</evidence>
<dbReference type="PANTHER" id="PTHR13847">
    <property type="entry name" value="SARCOSINE DEHYDROGENASE-RELATED"/>
    <property type="match status" value="1"/>
</dbReference>
<dbReference type="InterPro" id="IPR017941">
    <property type="entry name" value="Rieske_2Fe-2S"/>
</dbReference>
<dbReference type="RefSeq" id="WP_188428878.1">
    <property type="nucleotide sequence ID" value="NZ_BAABKH010000005.1"/>
</dbReference>
<dbReference type="Pfam" id="PF00355">
    <property type="entry name" value="Rieske"/>
    <property type="match status" value="1"/>
</dbReference>
<dbReference type="PANTHER" id="PTHR13847:SF274">
    <property type="entry name" value="RIESKE 2FE-2S IRON-SULFUR PROTEIN YHFW-RELATED"/>
    <property type="match status" value="1"/>
</dbReference>
<dbReference type="EMBL" id="BMEM01000001">
    <property type="protein sequence ID" value="GGF46672.1"/>
    <property type="molecule type" value="Genomic_DNA"/>
</dbReference>
<organism evidence="6 7">
    <name type="scientific">Ornithinimicrobium tianjinense</name>
    <dbReference type="NCBI Taxonomy" id="1195761"/>
    <lineage>
        <taxon>Bacteria</taxon>
        <taxon>Bacillati</taxon>
        <taxon>Actinomycetota</taxon>
        <taxon>Actinomycetes</taxon>
        <taxon>Micrococcales</taxon>
        <taxon>Ornithinimicrobiaceae</taxon>
        <taxon>Ornithinimicrobium</taxon>
    </lineage>
</organism>
<accession>A0A917F437</accession>
<dbReference type="Gene3D" id="2.102.10.10">
    <property type="entry name" value="Rieske [2Fe-2S] iron-sulphur domain"/>
    <property type="match status" value="1"/>
</dbReference>
<dbReference type="GO" id="GO:0051537">
    <property type="term" value="F:2 iron, 2 sulfur cluster binding"/>
    <property type="evidence" value="ECO:0007669"/>
    <property type="project" value="UniProtKB-KW"/>
</dbReference>
<dbReference type="InterPro" id="IPR006076">
    <property type="entry name" value="FAD-dep_OxRdtase"/>
</dbReference>
<protein>
    <submittedName>
        <fullName evidence="6">FAD-dependent oxidoreductase</fullName>
    </submittedName>
</protein>
<dbReference type="PROSITE" id="PS51296">
    <property type="entry name" value="RIESKE"/>
    <property type="match status" value="1"/>
</dbReference>
<keyword evidence="3" id="KW-0408">Iron</keyword>
<evidence type="ECO:0000256" key="1">
    <source>
        <dbReference type="ARBA" id="ARBA00022714"/>
    </source>
</evidence>